<dbReference type="InterPro" id="IPR017853">
    <property type="entry name" value="GH"/>
</dbReference>
<dbReference type="Gene3D" id="3.30.379.10">
    <property type="entry name" value="Chitobiase/beta-hexosaminidase domain 2-like"/>
    <property type="match status" value="1"/>
</dbReference>
<evidence type="ECO:0000256" key="2">
    <source>
        <dbReference type="ARBA" id="ARBA00006285"/>
    </source>
</evidence>
<dbReference type="SUPFAM" id="SSF51445">
    <property type="entry name" value="(Trans)glycosidases"/>
    <property type="match status" value="1"/>
</dbReference>
<dbReference type="GO" id="GO:0004563">
    <property type="term" value="F:beta-N-acetylhexosaminidase activity"/>
    <property type="evidence" value="ECO:0007669"/>
    <property type="project" value="UniProtKB-EC"/>
</dbReference>
<dbReference type="KEGG" id="sawl:NGM29_11770"/>
<evidence type="ECO:0000313" key="9">
    <source>
        <dbReference type="Proteomes" id="UP001056855"/>
    </source>
</evidence>
<dbReference type="GO" id="GO:0005975">
    <property type="term" value="P:carbohydrate metabolic process"/>
    <property type="evidence" value="ECO:0007669"/>
    <property type="project" value="InterPro"/>
</dbReference>
<evidence type="ECO:0000259" key="7">
    <source>
        <dbReference type="Pfam" id="PF02838"/>
    </source>
</evidence>
<gene>
    <name evidence="8" type="ORF">NGM29_11770</name>
</gene>
<evidence type="ECO:0000313" key="8">
    <source>
        <dbReference type="EMBL" id="UTF52467.1"/>
    </source>
</evidence>
<reference evidence="8" key="1">
    <citation type="submission" date="2022-06" db="EMBL/GenBank/DDBJ databases">
        <title>Diverse halophilic archaea isolated from saline environments.</title>
        <authorList>
            <person name="Cui H.-L."/>
        </authorList>
    </citation>
    <scope>NUCLEOTIDE SEQUENCE</scope>
    <source>
        <strain evidence="8">WLHS1</strain>
    </source>
</reference>
<dbReference type="GeneID" id="73290734"/>
<dbReference type="InterPro" id="IPR029018">
    <property type="entry name" value="Hex-like_dom2"/>
</dbReference>
<dbReference type="PRINTS" id="PR00738">
    <property type="entry name" value="GLHYDRLASE20"/>
</dbReference>
<comment type="similarity">
    <text evidence="2">Belongs to the glycosyl hydrolase 20 family.</text>
</comment>
<dbReference type="PANTHER" id="PTHR22600">
    <property type="entry name" value="BETA-HEXOSAMINIDASE"/>
    <property type="match status" value="1"/>
</dbReference>
<evidence type="ECO:0000259" key="6">
    <source>
        <dbReference type="Pfam" id="PF00728"/>
    </source>
</evidence>
<dbReference type="PANTHER" id="PTHR22600:SF57">
    <property type="entry name" value="BETA-N-ACETYLHEXOSAMINIDASE"/>
    <property type="match status" value="1"/>
</dbReference>
<dbReference type="EMBL" id="CP100355">
    <property type="protein sequence ID" value="UTF52467.1"/>
    <property type="molecule type" value="Genomic_DNA"/>
</dbReference>
<dbReference type="GO" id="GO:0016020">
    <property type="term" value="C:membrane"/>
    <property type="evidence" value="ECO:0007669"/>
    <property type="project" value="TreeGrafter"/>
</dbReference>
<keyword evidence="9" id="KW-1185">Reference proteome</keyword>
<dbReference type="Gene3D" id="3.20.20.80">
    <property type="entry name" value="Glycosidases"/>
    <property type="match status" value="1"/>
</dbReference>
<dbReference type="GO" id="GO:0030203">
    <property type="term" value="P:glycosaminoglycan metabolic process"/>
    <property type="evidence" value="ECO:0007669"/>
    <property type="project" value="TreeGrafter"/>
</dbReference>
<keyword evidence="4" id="KW-0378">Hydrolase</keyword>
<dbReference type="Pfam" id="PF02838">
    <property type="entry name" value="Glyco_hydro_20b"/>
    <property type="match status" value="1"/>
</dbReference>
<comment type="catalytic activity">
    <reaction evidence="1">
        <text>Hydrolysis of terminal non-reducing N-acetyl-D-hexosamine residues in N-acetyl-beta-D-hexosaminides.</text>
        <dbReference type="EC" id="3.2.1.52"/>
    </reaction>
</comment>
<dbReference type="AlphaFoldDB" id="A0A9E7SU51"/>
<evidence type="ECO:0000256" key="1">
    <source>
        <dbReference type="ARBA" id="ARBA00001231"/>
    </source>
</evidence>
<evidence type="ECO:0000256" key="4">
    <source>
        <dbReference type="ARBA" id="ARBA00022801"/>
    </source>
</evidence>
<dbReference type="SUPFAM" id="SSF55545">
    <property type="entry name" value="beta-N-acetylhexosaminidase-like domain"/>
    <property type="match status" value="1"/>
</dbReference>
<dbReference type="RefSeq" id="WP_254156402.1">
    <property type="nucleotide sequence ID" value="NZ_CP100355.1"/>
</dbReference>
<protein>
    <recommendedName>
        <fullName evidence="3">beta-N-acetylhexosaminidase</fullName>
        <ecNumber evidence="3">3.2.1.52</ecNumber>
    </recommendedName>
</protein>
<evidence type="ECO:0000256" key="5">
    <source>
        <dbReference type="ARBA" id="ARBA00023295"/>
    </source>
</evidence>
<name>A0A9E7SU51_9EURY</name>
<accession>A0A9E7SU51</accession>
<feature type="domain" description="Glycoside hydrolase family 20 catalytic" evidence="6">
    <location>
        <begin position="141"/>
        <end position="399"/>
    </location>
</feature>
<dbReference type="Proteomes" id="UP001056855">
    <property type="component" value="Chromosome"/>
</dbReference>
<dbReference type="InterPro" id="IPR025705">
    <property type="entry name" value="Beta_hexosaminidase_sua/sub"/>
</dbReference>
<keyword evidence="5" id="KW-0326">Glycosidase</keyword>
<feature type="domain" description="Beta-hexosaminidase bacterial type N-terminal" evidence="7">
    <location>
        <begin position="6"/>
        <end position="137"/>
    </location>
</feature>
<dbReference type="InterPro" id="IPR015882">
    <property type="entry name" value="HEX_bac_N"/>
</dbReference>
<proteinExistence type="inferred from homology"/>
<evidence type="ECO:0000256" key="3">
    <source>
        <dbReference type="ARBA" id="ARBA00012663"/>
    </source>
</evidence>
<dbReference type="EC" id="3.2.1.52" evidence="3"/>
<organism evidence="8 9">
    <name type="scientific">Natronosalvus rutilus</name>
    <dbReference type="NCBI Taxonomy" id="2953753"/>
    <lineage>
        <taxon>Archaea</taxon>
        <taxon>Methanobacteriati</taxon>
        <taxon>Methanobacteriota</taxon>
        <taxon>Stenosarchaea group</taxon>
        <taxon>Halobacteria</taxon>
        <taxon>Halobacteriales</taxon>
        <taxon>Natrialbaceae</taxon>
        <taxon>Natronosalvus</taxon>
    </lineage>
</organism>
<sequence>MTATELRVVPRPRRVEATSGTVRFEPPFTLAAEADVPPVVGSLFETLLERETNAPVRRGTDDADVKLRLEDDSTDAVDDPEGYVLEANADAGTVTIRAATADGLRHGCQTFVTEISRVDAGDGHEQWTLPACEIHDWPESSWREFMLDPARGFFPVEQVKLRIDQAARAKYNRLHLHLLDDEGYALESAAYPKLNQDADGTARPAYSPEDVDELVAYAGDRGIDIVPEIDVPAHASHLLERYPELRCTVDDGEPADRTICIGSEETVEFVETLLGEVIEQFPFEYVHVGGDEWEMQGYSWNECVDCQAKMAADGSETDTEHFYAFVRHLHDFLAGHDRRTIVWNDQIDISKTPDLPRDLLIHFWRVAAPDRGPVEGCSLERFLEEGFDVINSYVHAAYVRGWITEDYMLGWTSTRRPTVPDERASQVRGGGLLAWEPSDEAERAYFERALPSAMPIFADRLWNSTSVDDRECYSRSVTRHALGPFVPEGFDVYRELGGLILPTWWKRSSGTLLAHVNRSFRDRTPVQAEADYRSAIETLSRLREADRTIYPETASAYESSLEWLVEVAERDGRGVLDRP</sequence>
<dbReference type="Pfam" id="PF00728">
    <property type="entry name" value="Glyco_hydro_20"/>
    <property type="match status" value="1"/>
</dbReference>
<dbReference type="InterPro" id="IPR015883">
    <property type="entry name" value="Glyco_hydro_20_cat"/>
</dbReference>